<name>A0ABR8CCV3_9CYAN</name>
<sequence length="166" mass="18972">MSNQNANFVIDTELRERLVQDIGSLQKENAKLKQDIRNNRNDIEAEKDAFFLELLEVIDTLDNLTTSLENSIEALPESHQRLPRLIGSIQRKLLATLQKRDVYPIVIPEKETVDIKLCRIIDSENSDDLPERSLVKTLKTGYMNGDKVLRSAEVIVAKYPNPKNDV</sequence>
<evidence type="ECO:0000313" key="3">
    <source>
        <dbReference type="EMBL" id="MBD2317955.1"/>
    </source>
</evidence>
<evidence type="ECO:0000256" key="1">
    <source>
        <dbReference type="ARBA" id="ARBA00023186"/>
    </source>
</evidence>
<reference evidence="3 4" key="1">
    <citation type="journal article" date="2020" name="ISME J.">
        <title>Comparative genomics reveals insights into cyanobacterial evolution and habitat adaptation.</title>
        <authorList>
            <person name="Chen M.Y."/>
            <person name="Teng W.K."/>
            <person name="Zhao L."/>
            <person name="Hu C.X."/>
            <person name="Zhou Y.K."/>
            <person name="Han B.P."/>
            <person name="Song L.R."/>
            <person name="Shu W.S."/>
        </authorList>
    </citation>
    <scope>NUCLEOTIDE SEQUENCE [LARGE SCALE GENOMIC DNA]</scope>
    <source>
        <strain evidence="3 4">FACHB-1050</strain>
    </source>
</reference>
<evidence type="ECO:0000313" key="4">
    <source>
        <dbReference type="Proteomes" id="UP000618445"/>
    </source>
</evidence>
<feature type="coiled-coil region" evidence="2">
    <location>
        <begin position="15"/>
        <end position="49"/>
    </location>
</feature>
<keyword evidence="4" id="KW-1185">Reference proteome</keyword>
<dbReference type="Gene3D" id="2.30.22.10">
    <property type="entry name" value="Head domain of nucleotide exchange factor GrpE"/>
    <property type="match status" value="1"/>
</dbReference>
<organism evidence="3 4">
    <name type="scientific">Phormidium tenue FACHB-1050</name>
    <dbReference type="NCBI Taxonomy" id="2692857"/>
    <lineage>
        <taxon>Bacteria</taxon>
        <taxon>Bacillati</taxon>
        <taxon>Cyanobacteriota</taxon>
        <taxon>Cyanophyceae</taxon>
        <taxon>Oscillatoriophycideae</taxon>
        <taxon>Oscillatoriales</taxon>
        <taxon>Oscillatoriaceae</taxon>
        <taxon>Phormidium</taxon>
    </lineage>
</organism>
<dbReference type="EMBL" id="JACJQY010000021">
    <property type="protein sequence ID" value="MBD2317955.1"/>
    <property type="molecule type" value="Genomic_DNA"/>
</dbReference>
<comment type="caution">
    <text evidence="3">The sequence shown here is derived from an EMBL/GenBank/DDBJ whole genome shotgun (WGS) entry which is preliminary data.</text>
</comment>
<protein>
    <submittedName>
        <fullName evidence="3">Nucleotide exchange factor GrpE</fullName>
    </submittedName>
</protein>
<dbReference type="RefSeq" id="WP_190578753.1">
    <property type="nucleotide sequence ID" value="NZ_CAWPQU010000014.1"/>
</dbReference>
<dbReference type="InterPro" id="IPR009012">
    <property type="entry name" value="GrpE_head"/>
</dbReference>
<dbReference type="Pfam" id="PF01025">
    <property type="entry name" value="GrpE"/>
    <property type="match status" value="1"/>
</dbReference>
<proteinExistence type="predicted"/>
<evidence type="ECO:0000256" key="2">
    <source>
        <dbReference type="SAM" id="Coils"/>
    </source>
</evidence>
<accession>A0ABR8CCV3</accession>
<gene>
    <name evidence="3" type="primary">grpE</name>
    <name evidence="3" type="ORF">H6G05_14005</name>
</gene>
<dbReference type="InterPro" id="IPR000740">
    <property type="entry name" value="GrpE"/>
</dbReference>
<dbReference type="SUPFAM" id="SSF51064">
    <property type="entry name" value="Head domain of nucleotide exchange factor GrpE"/>
    <property type="match status" value="1"/>
</dbReference>
<keyword evidence="2" id="KW-0175">Coiled coil</keyword>
<dbReference type="Proteomes" id="UP000618445">
    <property type="component" value="Unassembled WGS sequence"/>
</dbReference>
<keyword evidence="1" id="KW-0143">Chaperone</keyword>